<dbReference type="Pfam" id="PF00155">
    <property type="entry name" value="Aminotran_1_2"/>
    <property type="match status" value="1"/>
</dbReference>
<sequence length="376" mass="42301">MTIPFYERLETRLARRRETDSLRKIPPRPRSSLLNFSTNSYLSLEECDEIHSSCKRSPESLSGNRASRLVYENTPLFEEIESLLTRFLNLPAALLFNSGYAANTGILQALGGRDVEIYSDRLNHASIVDGIILSGSRHIRYRHRDYHHLEQRLQRGRSPYKIIVSDSLFSMDGDMADTAAMAELAQKYGALTMVDEAHATGIYGKHRRGIMEQQGTESDIDIHMGTFSKALAGCGGFFGGSSLIRSYLLNTARSLIYSTALPCSVLRWNMEALRFVMTNARQTKKLLDRTAYFHREISALAYGNSTEQTHIIPLMTQNAAAALALSQHLRRQGILAPAIRPPTVPENSSRVRISLKSNCSYTDMDYLVESLRRFSP</sequence>
<evidence type="ECO:0000256" key="2">
    <source>
        <dbReference type="ARBA" id="ARBA00004746"/>
    </source>
</evidence>
<comment type="catalytic activity">
    <reaction evidence="11">
        <text>6-carboxyhexanoyl-[ACP] + L-alanine + H(+) = (8S)-8-amino-7-oxononanoate + holo-[ACP] + CO2</text>
        <dbReference type="Rhea" id="RHEA:42288"/>
        <dbReference type="Rhea" id="RHEA-COMP:9685"/>
        <dbReference type="Rhea" id="RHEA-COMP:9955"/>
        <dbReference type="ChEBI" id="CHEBI:15378"/>
        <dbReference type="ChEBI" id="CHEBI:16526"/>
        <dbReference type="ChEBI" id="CHEBI:57972"/>
        <dbReference type="ChEBI" id="CHEBI:64479"/>
        <dbReference type="ChEBI" id="CHEBI:78846"/>
        <dbReference type="ChEBI" id="CHEBI:149468"/>
        <dbReference type="EC" id="2.3.1.47"/>
    </reaction>
</comment>
<gene>
    <name evidence="14" type="ORF">CALK_0469</name>
</gene>
<dbReference type="Proteomes" id="UP000017148">
    <property type="component" value="Unassembled WGS sequence"/>
</dbReference>
<dbReference type="GO" id="GO:0009102">
    <property type="term" value="P:biotin biosynthetic process"/>
    <property type="evidence" value="ECO:0007669"/>
    <property type="project" value="UniProtKB-KW"/>
</dbReference>
<keyword evidence="6" id="KW-0808">Transferase</keyword>
<evidence type="ECO:0000256" key="9">
    <source>
        <dbReference type="ARBA" id="ARBA00032610"/>
    </source>
</evidence>
<dbReference type="EC" id="2.3.1.47" evidence="5"/>
<dbReference type="InterPro" id="IPR001917">
    <property type="entry name" value="Aminotrans_II_pyridoxalP_BS"/>
</dbReference>
<evidence type="ECO:0000256" key="6">
    <source>
        <dbReference type="ARBA" id="ARBA00022679"/>
    </source>
</evidence>
<dbReference type="PATRIC" id="fig|1313304.3.peg.450"/>
<protein>
    <recommendedName>
        <fullName evidence="5">8-amino-7-oxononanoate synthase</fullName>
        <ecNumber evidence="5">2.3.1.47</ecNumber>
    </recommendedName>
    <alternativeName>
        <fullName evidence="9">7-keto-8-amino-pelargonic acid synthase</fullName>
    </alternativeName>
    <alternativeName>
        <fullName evidence="10">8-amino-7-ketopelargonate synthase</fullName>
    </alternativeName>
</protein>
<dbReference type="PANTHER" id="PTHR13693">
    <property type="entry name" value="CLASS II AMINOTRANSFERASE/8-AMINO-7-OXONONANOATE SYNTHASE"/>
    <property type="match status" value="1"/>
</dbReference>
<evidence type="ECO:0000256" key="3">
    <source>
        <dbReference type="ARBA" id="ARBA00010008"/>
    </source>
</evidence>
<dbReference type="PANTHER" id="PTHR13693:SF100">
    <property type="entry name" value="8-AMINO-7-OXONONANOATE SYNTHASE"/>
    <property type="match status" value="1"/>
</dbReference>
<evidence type="ECO:0000313" key="14">
    <source>
        <dbReference type="EMBL" id="ERP38978.1"/>
    </source>
</evidence>
<dbReference type="AlphaFoldDB" id="U7DBM2"/>
<evidence type="ECO:0000256" key="4">
    <source>
        <dbReference type="ARBA" id="ARBA00011738"/>
    </source>
</evidence>
<comment type="caution">
    <text evidence="14">The sequence shown here is derived from an EMBL/GenBank/DDBJ whole genome shotgun (WGS) entry which is preliminary data.</text>
</comment>
<feature type="domain" description="Aminotransferase class I/classII large" evidence="13">
    <location>
        <begin position="33"/>
        <end position="371"/>
    </location>
</feature>
<reference evidence="14 15" key="1">
    <citation type="journal article" date="2013" name="Environ. Microbiol.">
        <title>Genome analysis of Chitinivibrio alkaliphilus gen. nov., sp. nov., a novel extremely haloalkaliphilic anaerobic chitinolytic bacterium from the candidate phylum Termite Group 3.</title>
        <authorList>
            <person name="Sorokin D.Y."/>
            <person name="Gumerov V.M."/>
            <person name="Rakitin A.L."/>
            <person name="Beletsky A.V."/>
            <person name="Damste J.S."/>
            <person name="Muyzer G."/>
            <person name="Mardanov A.V."/>
            <person name="Ravin N.V."/>
        </authorList>
    </citation>
    <scope>NUCLEOTIDE SEQUENCE [LARGE SCALE GENOMIC DNA]</scope>
    <source>
        <strain evidence="14 15">ACht1</strain>
    </source>
</reference>
<comment type="pathway">
    <text evidence="2">Cofactor biosynthesis; biotin biosynthesis.</text>
</comment>
<evidence type="ECO:0000256" key="10">
    <source>
        <dbReference type="ARBA" id="ARBA00033381"/>
    </source>
</evidence>
<dbReference type="STRING" id="1313304.CALK_0469"/>
<evidence type="ECO:0000313" key="15">
    <source>
        <dbReference type="Proteomes" id="UP000017148"/>
    </source>
</evidence>
<proteinExistence type="inferred from homology"/>
<evidence type="ECO:0000256" key="12">
    <source>
        <dbReference type="RuleBase" id="RU003693"/>
    </source>
</evidence>
<dbReference type="Gene3D" id="3.40.640.10">
    <property type="entry name" value="Type I PLP-dependent aspartate aminotransferase-like (Major domain)"/>
    <property type="match status" value="1"/>
</dbReference>
<dbReference type="GO" id="GO:0008710">
    <property type="term" value="F:8-amino-7-oxononanoate synthase activity"/>
    <property type="evidence" value="ECO:0007669"/>
    <property type="project" value="UniProtKB-EC"/>
</dbReference>
<evidence type="ECO:0000256" key="11">
    <source>
        <dbReference type="ARBA" id="ARBA00047715"/>
    </source>
</evidence>
<evidence type="ECO:0000256" key="7">
    <source>
        <dbReference type="ARBA" id="ARBA00022756"/>
    </source>
</evidence>
<dbReference type="InterPro" id="IPR050087">
    <property type="entry name" value="AON_synthase_class-II"/>
</dbReference>
<comment type="subunit">
    <text evidence="4">Homodimer.</text>
</comment>
<dbReference type="GO" id="GO:0030170">
    <property type="term" value="F:pyridoxal phosphate binding"/>
    <property type="evidence" value="ECO:0007669"/>
    <property type="project" value="InterPro"/>
</dbReference>
<keyword evidence="8 12" id="KW-0663">Pyridoxal phosphate</keyword>
<dbReference type="SUPFAM" id="SSF53383">
    <property type="entry name" value="PLP-dependent transferases"/>
    <property type="match status" value="1"/>
</dbReference>
<dbReference type="EMBL" id="ASJR01000003">
    <property type="protein sequence ID" value="ERP38978.1"/>
    <property type="molecule type" value="Genomic_DNA"/>
</dbReference>
<dbReference type="InterPro" id="IPR015424">
    <property type="entry name" value="PyrdxlP-dep_Trfase"/>
</dbReference>
<dbReference type="Gene3D" id="3.90.1150.10">
    <property type="entry name" value="Aspartate Aminotransferase, domain 1"/>
    <property type="match status" value="1"/>
</dbReference>
<evidence type="ECO:0000256" key="5">
    <source>
        <dbReference type="ARBA" id="ARBA00013187"/>
    </source>
</evidence>
<dbReference type="InterPro" id="IPR004839">
    <property type="entry name" value="Aminotransferase_I/II_large"/>
</dbReference>
<dbReference type="InterPro" id="IPR015421">
    <property type="entry name" value="PyrdxlP-dep_Trfase_major"/>
</dbReference>
<evidence type="ECO:0000259" key="13">
    <source>
        <dbReference type="Pfam" id="PF00155"/>
    </source>
</evidence>
<keyword evidence="7" id="KW-0093">Biotin biosynthesis</keyword>
<evidence type="ECO:0000256" key="8">
    <source>
        <dbReference type="ARBA" id="ARBA00022898"/>
    </source>
</evidence>
<dbReference type="eggNOG" id="COG0156">
    <property type="taxonomic scope" value="Bacteria"/>
</dbReference>
<comment type="similarity">
    <text evidence="3">Belongs to the class-II pyridoxal-phosphate-dependent aminotransferase family. BioF subfamily.</text>
</comment>
<name>U7DBM2_9BACT</name>
<dbReference type="RefSeq" id="WP_022636006.1">
    <property type="nucleotide sequence ID" value="NZ_ASJR01000003.1"/>
</dbReference>
<dbReference type="OrthoDB" id="9807157at2"/>
<keyword evidence="15" id="KW-1185">Reference proteome</keyword>
<organism evidence="14 15">
    <name type="scientific">Chitinivibrio alkaliphilus ACht1</name>
    <dbReference type="NCBI Taxonomy" id="1313304"/>
    <lineage>
        <taxon>Bacteria</taxon>
        <taxon>Pseudomonadati</taxon>
        <taxon>Fibrobacterota</taxon>
        <taxon>Chitinivibrionia</taxon>
        <taxon>Chitinivibrionales</taxon>
        <taxon>Chitinivibrionaceae</taxon>
        <taxon>Chitinivibrio</taxon>
    </lineage>
</organism>
<comment type="cofactor">
    <cofactor evidence="1 12">
        <name>pyridoxal 5'-phosphate</name>
        <dbReference type="ChEBI" id="CHEBI:597326"/>
    </cofactor>
</comment>
<dbReference type="InterPro" id="IPR015422">
    <property type="entry name" value="PyrdxlP-dep_Trfase_small"/>
</dbReference>
<evidence type="ECO:0000256" key="1">
    <source>
        <dbReference type="ARBA" id="ARBA00001933"/>
    </source>
</evidence>
<dbReference type="PROSITE" id="PS00599">
    <property type="entry name" value="AA_TRANSFER_CLASS_2"/>
    <property type="match status" value="1"/>
</dbReference>
<accession>U7DBM2</accession>